<accession>A0A1T4NRX5</accession>
<evidence type="ECO:0000313" key="1">
    <source>
        <dbReference type="EMBL" id="SJZ82023.1"/>
    </source>
</evidence>
<dbReference type="eggNOG" id="COG0027">
    <property type="taxonomic scope" value="Bacteria"/>
</dbReference>
<gene>
    <name evidence="1" type="ORF">SAMN02745202_01176</name>
</gene>
<reference evidence="1 2" key="1">
    <citation type="submission" date="2017-02" db="EMBL/GenBank/DDBJ databases">
        <authorList>
            <person name="Peterson S.W."/>
        </authorList>
    </citation>
    <scope>NUCLEOTIDE SEQUENCE [LARGE SCALE GENOMIC DNA]</scope>
    <source>
        <strain evidence="1 2">ATCC 43324</strain>
    </source>
</reference>
<dbReference type="STRING" id="28136.SAMN02745202_01176"/>
<dbReference type="EMBL" id="FUXK01000011">
    <property type="protein sequence ID" value="SJZ82023.1"/>
    <property type="molecule type" value="Genomic_DNA"/>
</dbReference>
<dbReference type="AlphaFoldDB" id="A0A1T4NRX5"/>
<dbReference type="Proteomes" id="UP000190065">
    <property type="component" value="Unassembled WGS sequence"/>
</dbReference>
<protein>
    <recommendedName>
        <fullName evidence="3">ATP-grasp domain-containing protein</fullName>
    </recommendedName>
</protein>
<dbReference type="SUPFAM" id="SSF56059">
    <property type="entry name" value="Glutathione synthetase ATP-binding domain-like"/>
    <property type="match status" value="1"/>
</dbReference>
<sequence>MGRRTIHIFNPGHEFALAENKSYVTLPRAAQQLQNDLAFLPALWAKADDFVLVNHAHYAQIPSDLHPYVKCSNFITPSEISSLPLDNVQFEPWGWDKPLRQQLILSLSEKSERLLPSEDALDVLRKMSSRQWAARYLLPTIVMQNDNLVGWAHAFDHVQDVLTVMDNASQNPPYQFVLKAPWSSSGRGLRYVDVHGEGITEHLKGWIKNVIRRQGCVMLEPFYQKVCDFGMEFYAHSNSDISYMGLSLFNTKNGIYTGNCLASEREKIKLLTKHVGVECLETIRQQIQSVMRIQLHGNYVGPFGVDMMALPDGKIHPCVELNLRRTMGHVALNISKKIAEPGMMRILFQSGHYVLHITHDDKVHLL</sequence>
<evidence type="ECO:0008006" key="3">
    <source>
        <dbReference type="Google" id="ProtNLM"/>
    </source>
</evidence>
<evidence type="ECO:0000313" key="2">
    <source>
        <dbReference type="Proteomes" id="UP000190065"/>
    </source>
</evidence>
<name>A0A1T4NRX5_9BACT</name>
<proteinExistence type="predicted"/>
<organism evidence="1 2">
    <name type="scientific">Segatella oulorum</name>
    <dbReference type="NCBI Taxonomy" id="28136"/>
    <lineage>
        <taxon>Bacteria</taxon>
        <taxon>Pseudomonadati</taxon>
        <taxon>Bacteroidota</taxon>
        <taxon>Bacteroidia</taxon>
        <taxon>Bacteroidales</taxon>
        <taxon>Prevotellaceae</taxon>
        <taxon>Segatella</taxon>
    </lineage>
</organism>
<dbReference type="RefSeq" id="WP_036901686.1">
    <property type="nucleotide sequence ID" value="NZ_FUXK01000011.1"/>
</dbReference>